<evidence type="ECO:0000313" key="5">
    <source>
        <dbReference type="EMBL" id="GIY57120.1"/>
    </source>
</evidence>
<keyword evidence="1" id="KW-0677">Repeat</keyword>
<dbReference type="FunFam" id="2.60.40.10:FF:000056">
    <property type="entry name" value="twitchin isoform X4"/>
    <property type="match status" value="3"/>
</dbReference>
<evidence type="ECO:0000259" key="3">
    <source>
        <dbReference type="PROSITE" id="PS50835"/>
    </source>
</evidence>
<dbReference type="InterPro" id="IPR003961">
    <property type="entry name" value="FN3_dom"/>
</dbReference>
<feature type="domain" description="Fibronectin type-III" evidence="4">
    <location>
        <begin position="57"/>
        <end position="152"/>
    </location>
</feature>
<feature type="compositionally biased region" description="Basic and acidic residues" evidence="2">
    <location>
        <begin position="509"/>
        <end position="522"/>
    </location>
</feature>
<protein>
    <submittedName>
        <fullName evidence="5">Twitchin</fullName>
    </submittedName>
</protein>
<evidence type="ECO:0000313" key="6">
    <source>
        <dbReference type="Proteomes" id="UP001054945"/>
    </source>
</evidence>
<dbReference type="InterPro" id="IPR036179">
    <property type="entry name" value="Ig-like_dom_sf"/>
</dbReference>
<dbReference type="PANTHER" id="PTHR13817">
    <property type="entry name" value="TITIN"/>
    <property type="match status" value="1"/>
</dbReference>
<feature type="domain" description="Fibronectin type-III" evidence="4">
    <location>
        <begin position="427"/>
        <end position="521"/>
    </location>
</feature>
<feature type="domain" description="Fibronectin type-III" evidence="4">
    <location>
        <begin position="270"/>
        <end position="365"/>
    </location>
</feature>
<dbReference type="SUPFAM" id="SSF49265">
    <property type="entry name" value="Fibronectin type III"/>
    <property type="match status" value="4"/>
</dbReference>
<evidence type="ECO:0000256" key="2">
    <source>
        <dbReference type="SAM" id="MobiDB-lite"/>
    </source>
</evidence>
<feature type="domain" description="Fibronectin type-III" evidence="4">
    <location>
        <begin position="653"/>
        <end position="753"/>
    </location>
</feature>
<feature type="domain" description="Ig-like" evidence="3">
    <location>
        <begin position="595"/>
        <end position="683"/>
    </location>
</feature>
<dbReference type="PANTHER" id="PTHR13817:SF151">
    <property type="entry name" value="TITIN"/>
    <property type="match status" value="1"/>
</dbReference>
<dbReference type="CDD" id="cd00063">
    <property type="entry name" value="FN3"/>
    <property type="match status" value="7"/>
</dbReference>
<dbReference type="SMART" id="SM00060">
    <property type="entry name" value="FN3"/>
    <property type="match status" value="5"/>
</dbReference>
<dbReference type="PRINTS" id="PR00014">
    <property type="entry name" value="FNTYPEIII"/>
</dbReference>
<dbReference type="InterPro" id="IPR013098">
    <property type="entry name" value="Ig_I-set"/>
</dbReference>
<dbReference type="GO" id="GO:0031430">
    <property type="term" value="C:M band"/>
    <property type="evidence" value="ECO:0007669"/>
    <property type="project" value="TreeGrafter"/>
</dbReference>
<evidence type="ECO:0000256" key="1">
    <source>
        <dbReference type="ARBA" id="ARBA00022737"/>
    </source>
</evidence>
<dbReference type="FunFam" id="2.60.40.10:FF:000051">
    <property type="entry name" value="Uncharacterized protein, isoform J"/>
    <property type="match status" value="1"/>
</dbReference>
<dbReference type="FunFam" id="2.60.40.10:FF:000003">
    <property type="entry name" value="Titin isoform E"/>
    <property type="match status" value="1"/>
</dbReference>
<feature type="domain" description="Fibronectin type-III" evidence="4">
    <location>
        <begin position="527"/>
        <end position="624"/>
    </location>
</feature>
<dbReference type="InterPro" id="IPR013783">
    <property type="entry name" value="Ig-like_fold"/>
</dbReference>
<dbReference type="InterPro" id="IPR050964">
    <property type="entry name" value="Striated_Muscle_Regulatory"/>
</dbReference>
<accession>A0AAV4UHW6</accession>
<keyword evidence="6" id="KW-1185">Reference proteome</keyword>
<dbReference type="InterPro" id="IPR007110">
    <property type="entry name" value="Ig-like_dom"/>
</dbReference>
<dbReference type="AlphaFoldDB" id="A0AAV4UHW6"/>
<feature type="domain" description="Fibronectin type-III" evidence="4">
    <location>
        <begin position="171"/>
        <end position="264"/>
    </location>
</feature>
<dbReference type="EMBL" id="BPLR01012862">
    <property type="protein sequence ID" value="GIY57120.1"/>
    <property type="molecule type" value="Genomic_DNA"/>
</dbReference>
<proteinExistence type="predicted"/>
<dbReference type="InterPro" id="IPR036116">
    <property type="entry name" value="FN3_sf"/>
</dbReference>
<dbReference type="Gene3D" id="2.60.40.10">
    <property type="entry name" value="Immunoglobulins"/>
    <property type="match status" value="8"/>
</dbReference>
<dbReference type="SMART" id="SM00409">
    <property type="entry name" value="IG"/>
    <property type="match status" value="1"/>
</dbReference>
<dbReference type="Pfam" id="PF07679">
    <property type="entry name" value="I-set"/>
    <property type="match status" value="1"/>
</dbReference>
<feature type="region of interest" description="Disordered" evidence="2">
    <location>
        <begin position="509"/>
        <end position="536"/>
    </location>
</feature>
<dbReference type="SUPFAM" id="SSF48726">
    <property type="entry name" value="Immunoglobulin"/>
    <property type="match status" value="2"/>
</dbReference>
<dbReference type="GO" id="GO:0045214">
    <property type="term" value="P:sarcomere organization"/>
    <property type="evidence" value="ECO:0007669"/>
    <property type="project" value="TreeGrafter"/>
</dbReference>
<dbReference type="Proteomes" id="UP001054945">
    <property type="component" value="Unassembled WGS sequence"/>
</dbReference>
<reference evidence="5 6" key="1">
    <citation type="submission" date="2021-06" db="EMBL/GenBank/DDBJ databases">
        <title>Caerostris extrusa draft genome.</title>
        <authorList>
            <person name="Kono N."/>
            <person name="Arakawa K."/>
        </authorList>
    </citation>
    <scope>NUCLEOTIDE SEQUENCE [LARGE SCALE GENOMIC DNA]</scope>
</reference>
<evidence type="ECO:0000259" key="4">
    <source>
        <dbReference type="PROSITE" id="PS50853"/>
    </source>
</evidence>
<name>A0AAV4UHW6_CAEEX</name>
<dbReference type="PROSITE" id="PS50835">
    <property type="entry name" value="IG_LIKE"/>
    <property type="match status" value="1"/>
</dbReference>
<comment type="caution">
    <text evidence="5">The sequence shown here is derived from an EMBL/GenBank/DDBJ whole genome shotgun (WGS) entry which is preliminary data.</text>
</comment>
<dbReference type="InterPro" id="IPR003599">
    <property type="entry name" value="Ig_sub"/>
</dbReference>
<sequence length="766" mass="85231">MTGHIYRDVILEQQVKGLVPGKSYKFRVRAANRQGESEPLEADKTIVAKNPFDEPGKPGTPEIEDYDRDFVKLKWTAPESDGGSPITGYIIEKKDKLNPDWTTVQEVPADQTAATVKDLIENGVYEFRVRAVNKGGPGVPKDSGTLQLTATNSNGSDSAKITIVILDVPLAPKNLSIEEITKESCTVRWNPPDDDGGSDIQHYTVEKKDMETGRWVHVDETVNMFLHTDKLIEMHQYLFRVKAVNREGSSQWAMTRQAIVAKNPFDPPEKPSPPVATDWDSHFIELEWRPPKKDGGSPVTSYVIEKRLKGSPLWDEAARVAGEVTKAKISDLQEGEEYEFRLVAINKAGPSEPSDPTQPITAKPRFYQRVRAGRPITYEVAIKGEPPPIASWSINDKPVVGNPRVEVRTTPTLCFFEVLVSVHRPSPPEGPLDVSEVTKESAVLTWKVPKDDGGCPIKHYLIEKMDASRATWMEAGQTTNLSFKVTHLVHHKKYQFRVIAVNEIGDSDPLEKEDGVVAKDPYEPPSTPGKPEATDWGSDFIELSWTPPKEDGGSPVTGYIIQKKVRGSNLWEKGGESQPSEPSELITARPRFLAPKIVTPMKDIEVKTGDVLHIEIKFIGTPTPEITWTVDDKVLESDKRLTVSNYESYTLIHTINAKRTDSGRYTLKLKNDSGTDEGTMKVIVLGKSYVIEKRDKTHNGPWVPAITIPAKTTSGTVPKLVENTNYEFRVKAKNAQDLSVPLTTDRTVLVKNPYKPPSQPGTPRTC</sequence>
<organism evidence="5 6">
    <name type="scientific">Caerostris extrusa</name>
    <name type="common">Bark spider</name>
    <name type="synonym">Caerostris bankana</name>
    <dbReference type="NCBI Taxonomy" id="172846"/>
    <lineage>
        <taxon>Eukaryota</taxon>
        <taxon>Metazoa</taxon>
        <taxon>Ecdysozoa</taxon>
        <taxon>Arthropoda</taxon>
        <taxon>Chelicerata</taxon>
        <taxon>Arachnida</taxon>
        <taxon>Araneae</taxon>
        <taxon>Araneomorphae</taxon>
        <taxon>Entelegynae</taxon>
        <taxon>Araneoidea</taxon>
        <taxon>Araneidae</taxon>
        <taxon>Caerostris</taxon>
    </lineage>
</organism>
<gene>
    <name evidence="5" type="primary">unc-22</name>
    <name evidence="5" type="ORF">CEXT_89301</name>
</gene>
<dbReference type="Pfam" id="PF00041">
    <property type="entry name" value="fn3"/>
    <property type="match status" value="5"/>
</dbReference>
<dbReference type="PROSITE" id="PS50853">
    <property type="entry name" value="FN3"/>
    <property type="match status" value="7"/>
</dbReference>
<feature type="domain" description="Fibronectin type-III" evidence="4">
    <location>
        <begin position="1"/>
        <end position="51"/>
    </location>
</feature>